<dbReference type="WBParaSite" id="PSAMB.scaffold2049size25798.g16079.t1">
    <property type="protein sequence ID" value="PSAMB.scaffold2049size25798.g16079.t1"/>
    <property type="gene ID" value="PSAMB.scaffold2049size25798.g16079"/>
</dbReference>
<protein>
    <submittedName>
        <fullName evidence="3">Methyltransferase FkbM domain-containing protein</fullName>
    </submittedName>
</protein>
<organism evidence="2 3">
    <name type="scientific">Plectus sambesii</name>
    <dbReference type="NCBI Taxonomy" id="2011161"/>
    <lineage>
        <taxon>Eukaryota</taxon>
        <taxon>Metazoa</taxon>
        <taxon>Ecdysozoa</taxon>
        <taxon>Nematoda</taxon>
        <taxon>Chromadorea</taxon>
        <taxon>Plectida</taxon>
        <taxon>Plectina</taxon>
        <taxon>Plectoidea</taxon>
        <taxon>Plectidae</taxon>
        <taxon>Plectus</taxon>
    </lineage>
</organism>
<name>A0A914VKT7_9BILA</name>
<feature type="domain" description="Methyltransferase FkbM" evidence="1">
    <location>
        <begin position="67"/>
        <end position="244"/>
    </location>
</feature>
<dbReference type="Proteomes" id="UP000887566">
    <property type="component" value="Unplaced"/>
</dbReference>
<accession>A0A914VKT7</accession>
<proteinExistence type="predicted"/>
<sequence>MNEIKKDIAPEIAKETCSPSIQPLGQKLKDCLLAVKTDDLYKNLHIVTESCIEKHTKVKESDFFQLHMGRLGEIKYFLPVPDAFKNDDLVPCYWLTIGVGGDTQVEKEMKAAYPKCKIFGVEPSPDQYLDFEKYGTIIPLAIGIKPGNLSMRLRKGNSYKNVNVPITPMFQLLDDNVGSRLIHFATLDIEGFEYPIIDALKYGKPIESTGVRFCQIDIELHAENHQLQHMGDDFDFANYWRSFLANSAYLPLKSVKFLSHRKVTLVNVEDFVCRRLFQFDKYF</sequence>
<dbReference type="Gene3D" id="3.40.50.150">
    <property type="entry name" value="Vaccinia Virus protein VP39"/>
    <property type="match status" value="1"/>
</dbReference>
<reference evidence="3" key="1">
    <citation type="submission" date="2022-11" db="UniProtKB">
        <authorList>
            <consortium name="WormBaseParasite"/>
        </authorList>
    </citation>
    <scope>IDENTIFICATION</scope>
</reference>
<evidence type="ECO:0000313" key="2">
    <source>
        <dbReference type="Proteomes" id="UP000887566"/>
    </source>
</evidence>
<evidence type="ECO:0000259" key="1">
    <source>
        <dbReference type="Pfam" id="PF05050"/>
    </source>
</evidence>
<dbReference type="PANTHER" id="PTHR22989">
    <property type="entry name" value="UNCHARACTERIZED DUF13 C.ELEGANS"/>
    <property type="match status" value="1"/>
</dbReference>
<dbReference type="InterPro" id="IPR006342">
    <property type="entry name" value="FkbM_mtfrase"/>
</dbReference>
<dbReference type="PANTHER" id="PTHR22989:SF3">
    <property type="entry name" value="METHYLTRANSFERASE FKBM DOMAIN-CONTAINING PROTEIN"/>
    <property type="match status" value="1"/>
</dbReference>
<evidence type="ECO:0000313" key="3">
    <source>
        <dbReference type="WBParaSite" id="PSAMB.scaffold2049size25798.g16079.t1"/>
    </source>
</evidence>
<dbReference type="Pfam" id="PF05050">
    <property type="entry name" value="Methyltransf_21"/>
    <property type="match status" value="1"/>
</dbReference>
<dbReference type="AlphaFoldDB" id="A0A914VKT7"/>
<dbReference type="InterPro" id="IPR029063">
    <property type="entry name" value="SAM-dependent_MTases_sf"/>
</dbReference>
<keyword evidence="2" id="KW-1185">Reference proteome</keyword>